<proteinExistence type="predicted"/>
<dbReference type="Proteomes" id="UP001243330">
    <property type="component" value="Unassembled WGS sequence"/>
</dbReference>
<protein>
    <submittedName>
        <fullName evidence="1">Uncharacterized protein</fullName>
    </submittedName>
</protein>
<name>A0AAD9A638_9PEZI</name>
<comment type="caution">
    <text evidence="1">The sequence shown here is derived from an EMBL/GenBank/DDBJ whole genome shotgun (WGS) entry which is preliminary data.</text>
</comment>
<reference evidence="1" key="1">
    <citation type="submission" date="2023-01" db="EMBL/GenBank/DDBJ databases">
        <title>Colletotrichum chrysophilum M932 genome sequence.</title>
        <authorList>
            <person name="Baroncelli R."/>
        </authorList>
    </citation>
    <scope>NUCLEOTIDE SEQUENCE</scope>
    <source>
        <strain evidence="1">M932</strain>
    </source>
</reference>
<dbReference type="AlphaFoldDB" id="A0AAD9A638"/>
<evidence type="ECO:0000313" key="1">
    <source>
        <dbReference type="EMBL" id="KAK1841090.1"/>
    </source>
</evidence>
<sequence length="108" mass="12331">MGRLVRYTIALGISWSWSGLFTCGGTEVRLLRIIQAAVQGTQRPGEHWSPIAPAMTCHLRFRIHAFVPNLTTSRLSSTHNLVRQHASTLPRISNHFVWTTWFLVWLAH</sequence>
<evidence type="ECO:0000313" key="2">
    <source>
        <dbReference type="Proteomes" id="UP001243330"/>
    </source>
</evidence>
<dbReference type="EMBL" id="JAQOWY010000507">
    <property type="protein sequence ID" value="KAK1841090.1"/>
    <property type="molecule type" value="Genomic_DNA"/>
</dbReference>
<gene>
    <name evidence="1" type="ORF">CCHR01_16278</name>
</gene>
<accession>A0AAD9A638</accession>
<organism evidence="1 2">
    <name type="scientific">Colletotrichum chrysophilum</name>
    <dbReference type="NCBI Taxonomy" id="1836956"/>
    <lineage>
        <taxon>Eukaryota</taxon>
        <taxon>Fungi</taxon>
        <taxon>Dikarya</taxon>
        <taxon>Ascomycota</taxon>
        <taxon>Pezizomycotina</taxon>
        <taxon>Sordariomycetes</taxon>
        <taxon>Hypocreomycetidae</taxon>
        <taxon>Glomerellales</taxon>
        <taxon>Glomerellaceae</taxon>
        <taxon>Colletotrichum</taxon>
        <taxon>Colletotrichum gloeosporioides species complex</taxon>
    </lineage>
</organism>
<keyword evidence="2" id="KW-1185">Reference proteome</keyword>